<feature type="region of interest" description="Disordered" evidence="1">
    <location>
        <begin position="1"/>
        <end position="24"/>
    </location>
</feature>
<gene>
    <name evidence="2" type="ORF">NP493_681g00035</name>
</gene>
<feature type="compositionally biased region" description="Basic and acidic residues" evidence="1">
    <location>
        <begin position="1"/>
        <end position="11"/>
    </location>
</feature>
<organism evidence="2 3">
    <name type="scientific">Ridgeia piscesae</name>
    <name type="common">Tubeworm</name>
    <dbReference type="NCBI Taxonomy" id="27915"/>
    <lineage>
        <taxon>Eukaryota</taxon>
        <taxon>Metazoa</taxon>
        <taxon>Spiralia</taxon>
        <taxon>Lophotrochozoa</taxon>
        <taxon>Annelida</taxon>
        <taxon>Polychaeta</taxon>
        <taxon>Sedentaria</taxon>
        <taxon>Canalipalpata</taxon>
        <taxon>Sabellida</taxon>
        <taxon>Siboglinidae</taxon>
        <taxon>Ridgeia</taxon>
    </lineage>
</organism>
<protein>
    <submittedName>
        <fullName evidence="2">Uncharacterized protein</fullName>
    </submittedName>
</protein>
<proteinExistence type="predicted"/>
<dbReference type="AlphaFoldDB" id="A0AAD9NPR0"/>
<name>A0AAD9NPR0_RIDPI</name>
<evidence type="ECO:0000313" key="3">
    <source>
        <dbReference type="Proteomes" id="UP001209878"/>
    </source>
</evidence>
<comment type="caution">
    <text evidence="2">The sequence shown here is derived from an EMBL/GenBank/DDBJ whole genome shotgun (WGS) entry which is preliminary data.</text>
</comment>
<accession>A0AAD9NPR0</accession>
<evidence type="ECO:0000256" key="1">
    <source>
        <dbReference type="SAM" id="MobiDB-lite"/>
    </source>
</evidence>
<evidence type="ECO:0000313" key="2">
    <source>
        <dbReference type="EMBL" id="KAK2176126.1"/>
    </source>
</evidence>
<reference evidence="2" key="1">
    <citation type="journal article" date="2023" name="Mol. Biol. Evol.">
        <title>Third-Generation Sequencing Reveals the Adaptive Role of the Epigenome in Three Deep-Sea Polychaetes.</title>
        <authorList>
            <person name="Perez M."/>
            <person name="Aroh O."/>
            <person name="Sun Y."/>
            <person name="Lan Y."/>
            <person name="Juniper S.K."/>
            <person name="Young C.R."/>
            <person name="Angers B."/>
            <person name="Qian P.Y."/>
        </authorList>
    </citation>
    <scope>NUCLEOTIDE SEQUENCE</scope>
    <source>
        <strain evidence="2">R07B-5</strain>
    </source>
</reference>
<sequence>MLAVDVTRDSIDQPAESSDAMDGHTTPRLLSEAFLQQLKPLLNDVIGREAAIAKWPVLQHDVTVIS</sequence>
<dbReference type="EMBL" id="JAODUO010000681">
    <property type="protein sequence ID" value="KAK2176126.1"/>
    <property type="molecule type" value="Genomic_DNA"/>
</dbReference>
<dbReference type="Proteomes" id="UP001209878">
    <property type="component" value="Unassembled WGS sequence"/>
</dbReference>
<keyword evidence="3" id="KW-1185">Reference proteome</keyword>